<evidence type="ECO:0000256" key="9">
    <source>
        <dbReference type="RuleBase" id="RU000461"/>
    </source>
</evidence>
<dbReference type="PRINTS" id="PR00463">
    <property type="entry name" value="EP450I"/>
</dbReference>
<evidence type="ECO:0000313" key="10">
    <source>
        <dbReference type="EMBL" id="KAE8667922.1"/>
    </source>
</evidence>
<dbReference type="InterPro" id="IPR036396">
    <property type="entry name" value="Cyt_P450_sf"/>
</dbReference>
<dbReference type="OrthoDB" id="1470350at2759"/>
<proteinExistence type="inferred from homology"/>
<dbReference type="InterPro" id="IPR001128">
    <property type="entry name" value="Cyt_P450"/>
</dbReference>
<evidence type="ECO:0000256" key="4">
    <source>
        <dbReference type="ARBA" id="ARBA00022723"/>
    </source>
</evidence>
<dbReference type="Gene3D" id="1.10.630.10">
    <property type="entry name" value="Cytochrome P450"/>
    <property type="match status" value="1"/>
</dbReference>
<dbReference type="Proteomes" id="UP000436088">
    <property type="component" value="Unassembled WGS sequence"/>
</dbReference>
<evidence type="ECO:0000256" key="3">
    <source>
        <dbReference type="ARBA" id="ARBA00022617"/>
    </source>
</evidence>
<dbReference type="InterPro" id="IPR002401">
    <property type="entry name" value="Cyt_P450_E_grp-I"/>
</dbReference>
<dbReference type="AlphaFoldDB" id="A0A6A2X051"/>
<keyword evidence="7 9" id="KW-0503">Monooxygenase</keyword>
<keyword evidence="4 8" id="KW-0479">Metal-binding</keyword>
<dbReference type="InterPro" id="IPR017972">
    <property type="entry name" value="Cyt_P450_CS"/>
</dbReference>
<dbReference type="PANTHER" id="PTHR24296">
    <property type="entry name" value="CYTOCHROME P450"/>
    <property type="match status" value="1"/>
</dbReference>
<dbReference type="GO" id="GO:0006629">
    <property type="term" value="P:lipid metabolic process"/>
    <property type="evidence" value="ECO:0007669"/>
    <property type="project" value="UniProtKB-ARBA"/>
</dbReference>
<dbReference type="PROSITE" id="PS00086">
    <property type="entry name" value="CYTOCHROME_P450"/>
    <property type="match status" value="1"/>
</dbReference>
<comment type="caution">
    <text evidence="10">The sequence shown here is derived from an EMBL/GenBank/DDBJ whole genome shotgun (WGS) entry which is preliminary data.</text>
</comment>
<dbReference type="EMBL" id="VEPZ02001562">
    <property type="protein sequence ID" value="KAE8667922.1"/>
    <property type="molecule type" value="Genomic_DNA"/>
</dbReference>
<dbReference type="GO" id="GO:0004497">
    <property type="term" value="F:monooxygenase activity"/>
    <property type="evidence" value="ECO:0007669"/>
    <property type="project" value="UniProtKB-KW"/>
</dbReference>
<keyword evidence="5 9" id="KW-0560">Oxidoreductase</keyword>
<reference evidence="10" key="1">
    <citation type="submission" date="2019-09" db="EMBL/GenBank/DDBJ databases">
        <title>Draft genome information of white flower Hibiscus syriacus.</title>
        <authorList>
            <person name="Kim Y.-M."/>
        </authorList>
    </citation>
    <scope>NUCLEOTIDE SEQUENCE [LARGE SCALE GENOMIC DNA]</scope>
    <source>
        <strain evidence="10">YM2019G1</strain>
    </source>
</reference>
<dbReference type="Pfam" id="PF00067">
    <property type="entry name" value="p450"/>
    <property type="match status" value="1"/>
</dbReference>
<protein>
    <submittedName>
        <fullName evidence="10">Cytochrome P450 86B1-like</fullName>
    </submittedName>
</protein>
<feature type="binding site" description="axial binding residue" evidence="8">
    <location>
        <position position="451"/>
    </location>
    <ligand>
        <name>heme</name>
        <dbReference type="ChEBI" id="CHEBI:30413"/>
    </ligand>
    <ligandPart>
        <name>Fe</name>
        <dbReference type="ChEBI" id="CHEBI:18248"/>
    </ligandPart>
</feature>
<evidence type="ECO:0000256" key="5">
    <source>
        <dbReference type="ARBA" id="ARBA00023002"/>
    </source>
</evidence>
<organism evidence="10 11">
    <name type="scientific">Hibiscus syriacus</name>
    <name type="common">Rose of Sharon</name>
    <dbReference type="NCBI Taxonomy" id="106335"/>
    <lineage>
        <taxon>Eukaryota</taxon>
        <taxon>Viridiplantae</taxon>
        <taxon>Streptophyta</taxon>
        <taxon>Embryophyta</taxon>
        <taxon>Tracheophyta</taxon>
        <taxon>Spermatophyta</taxon>
        <taxon>Magnoliopsida</taxon>
        <taxon>eudicotyledons</taxon>
        <taxon>Gunneridae</taxon>
        <taxon>Pentapetalae</taxon>
        <taxon>rosids</taxon>
        <taxon>malvids</taxon>
        <taxon>Malvales</taxon>
        <taxon>Malvaceae</taxon>
        <taxon>Malvoideae</taxon>
        <taxon>Hibiscus</taxon>
    </lineage>
</organism>
<dbReference type="GO" id="GO:0020037">
    <property type="term" value="F:heme binding"/>
    <property type="evidence" value="ECO:0007669"/>
    <property type="project" value="InterPro"/>
</dbReference>
<gene>
    <name evidence="10" type="ORF">F3Y22_tig00112353pilonHSYRG00012</name>
</gene>
<comment type="similarity">
    <text evidence="2 9">Belongs to the cytochrome P450 family.</text>
</comment>
<comment type="cofactor">
    <cofactor evidence="1 8">
        <name>heme</name>
        <dbReference type="ChEBI" id="CHEBI:30413"/>
    </cofactor>
</comment>
<accession>A0A6A2X051</accession>
<dbReference type="SUPFAM" id="SSF48264">
    <property type="entry name" value="Cytochrome P450"/>
    <property type="match status" value="1"/>
</dbReference>
<dbReference type="PRINTS" id="PR00385">
    <property type="entry name" value="P450"/>
</dbReference>
<evidence type="ECO:0000256" key="8">
    <source>
        <dbReference type="PIRSR" id="PIRSR602401-1"/>
    </source>
</evidence>
<keyword evidence="6 8" id="KW-0408">Iron</keyword>
<evidence type="ECO:0000256" key="6">
    <source>
        <dbReference type="ARBA" id="ARBA00023004"/>
    </source>
</evidence>
<sequence>MALLIFSLVFLALICFLFLYCFRNKHGSPKSFPIVGMMPELLLNVHRVYDWHTETLDRCRCTFLVKGLWFGNMNTMVTCDPANIHYIMTSNFNNFPKGSEYKQMFDFLGDGIFNSNSDLWKKQRRATYEFVKKQQFHNFLSKTTRDKVENGLIRVLDHVTDLGSTVDLEDVFQRFMFDSTCILFIGNDPRCLSVEFPEVRFSKALDEVVEAIFYRHVWPLSFIKLMRFLNIGQEKKYKKAWRVLDDIIATIIRRRRKELKEGSASEIGKDGVDLITSYITEEKPTGLECDDKFLRDTVLNMMLAGRDTTSAALTWFIWLVSKHPTVENKIIEELESIIVPPEETKKRRLFNADEVKNLVYLHGALCETLRLYPPVPFQHKDTVEADVLPSGHRVDPNMRILFNLYSMGRMNSIWGEDCYEFKPERWINKHGRIKHEPSYKFLSFNAGPRTCLGREVAFIQMKMVASDMVYNYRFRVSEETPVVPSLSILLHTKNGLMTRVSSRWD</sequence>
<evidence type="ECO:0000256" key="1">
    <source>
        <dbReference type="ARBA" id="ARBA00001971"/>
    </source>
</evidence>
<evidence type="ECO:0000313" key="11">
    <source>
        <dbReference type="Proteomes" id="UP000436088"/>
    </source>
</evidence>
<evidence type="ECO:0000256" key="2">
    <source>
        <dbReference type="ARBA" id="ARBA00010617"/>
    </source>
</evidence>
<evidence type="ECO:0000256" key="7">
    <source>
        <dbReference type="ARBA" id="ARBA00023033"/>
    </source>
</evidence>
<dbReference type="CDD" id="cd11064">
    <property type="entry name" value="CYP86A"/>
    <property type="match status" value="1"/>
</dbReference>
<name>A0A6A2X051_HIBSY</name>
<dbReference type="GO" id="GO:0016705">
    <property type="term" value="F:oxidoreductase activity, acting on paired donors, with incorporation or reduction of molecular oxygen"/>
    <property type="evidence" value="ECO:0007669"/>
    <property type="project" value="InterPro"/>
</dbReference>
<keyword evidence="11" id="KW-1185">Reference proteome</keyword>
<dbReference type="GO" id="GO:0005506">
    <property type="term" value="F:iron ion binding"/>
    <property type="evidence" value="ECO:0007669"/>
    <property type="project" value="InterPro"/>
</dbReference>
<keyword evidence="3 8" id="KW-0349">Heme</keyword>